<proteinExistence type="inferred from homology"/>
<feature type="region of interest" description="Disordered" evidence="4">
    <location>
        <begin position="18"/>
        <end position="94"/>
    </location>
</feature>
<dbReference type="EMBL" id="CAEZZV010000004">
    <property type="protein sequence ID" value="CAB4767482.1"/>
    <property type="molecule type" value="Genomic_DNA"/>
</dbReference>
<evidence type="ECO:0000313" key="5">
    <source>
        <dbReference type="EMBL" id="CAB4543706.1"/>
    </source>
</evidence>
<gene>
    <name evidence="5" type="ORF">UFOPK1421_00803</name>
    <name evidence="6" type="ORF">UFOPK1820_00048</name>
    <name evidence="7" type="ORF">UFOPK1960_00295</name>
    <name evidence="8" type="ORF">UFOPK2921_00060</name>
    <name evidence="9" type="ORF">UFOPK3889_00224</name>
    <name evidence="10" type="ORF">UFOPK4275_00083</name>
    <name evidence="11" type="ORF">UFOPK4422_01513</name>
</gene>
<dbReference type="Gene3D" id="3.30.110.150">
    <property type="entry name" value="SepF-like protein"/>
    <property type="match status" value="1"/>
</dbReference>
<sequence>MSIFRRALDYLGLGEEDAYDDYDDEIQGDRTGAGARPMDQRRSEFDDGSRPVVRQVTPRDTDPVPTPRRPVFDDSSGLSRSGQTQRSTSVRTLGGSVQGETYTVKAIRFNDIQEVANRFRDGSPVILNTEGCDDEVARRMIDFSSGLCYAMHGKIEKVARGVYLLKPAARSTQPEY</sequence>
<evidence type="ECO:0000313" key="8">
    <source>
        <dbReference type="EMBL" id="CAB4767482.1"/>
    </source>
</evidence>
<dbReference type="EMBL" id="CAFBRX010000203">
    <property type="protein sequence ID" value="CAB5133870.1"/>
    <property type="molecule type" value="Genomic_DNA"/>
</dbReference>
<protein>
    <submittedName>
        <fullName evidence="7">Unannotated protein</fullName>
    </submittedName>
</protein>
<dbReference type="HAMAP" id="MF_01197">
    <property type="entry name" value="SepF"/>
    <property type="match status" value="1"/>
</dbReference>
<name>A0A6J6IJG3_9ZZZZ</name>
<dbReference type="EMBL" id="CAFBQJ010000007">
    <property type="protein sequence ID" value="CAB5044300.1"/>
    <property type="molecule type" value="Genomic_DNA"/>
</dbReference>
<organism evidence="7">
    <name type="scientific">freshwater metagenome</name>
    <dbReference type="NCBI Taxonomy" id="449393"/>
    <lineage>
        <taxon>unclassified sequences</taxon>
        <taxon>metagenomes</taxon>
        <taxon>ecological metagenomes</taxon>
    </lineage>
</organism>
<dbReference type="InterPro" id="IPR007561">
    <property type="entry name" value="Cell_div_SepF/SepF-rel"/>
</dbReference>
<keyword evidence="3" id="KW-0131">Cell cycle</keyword>
<evidence type="ECO:0000313" key="10">
    <source>
        <dbReference type="EMBL" id="CAB5044300.1"/>
    </source>
</evidence>
<dbReference type="EMBL" id="CAFBNZ010000022">
    <property type="protein sequence ID" value="CAB4967556.1"/>
    <property type="molecule type" value="Genomic_DNA"/>
</dbReference>
<evidence type="ECO:0000313" key="6">
    <source>
        <dbReference type="EMBL" id="CAB4589127.1"/>
    </source>
</evidence>
<evidence type="ECO:0000313" key="7">
    <source>
        <dbReference type="EMBL" id="CAB4624646.1"/>
    </source>
</evidence>
<dbReference type="GO" id="GO:0000917">
    <property type="term" value="P:division septum assembly"/>
    <property type="evidence" value="ECO:0007669"/>
    <property type="project" value="UniProtKB-KW"/>
</dbReference>
<keyword evidence="1" id="KW-0132">Cell division</keyword>
<dbReference type="PANTHER" id="PTHR35798:SF1">
    <property type="entry name" value="CELL DIVISION PROTEIN SEPF"/>
    <property type="match status" value="1"/>
</dbReference>
<evidence type="ECO:0000256" key="1">
    <source>
        <dbReference type="ARBA" id="ARBA00022618"/>
    </source>
</evidence>
<evidence type="ECO:0000313" key="9">
    <source>
        <dbReference type="EMBL" id="CAB4967556.1"/>
    </source>
</evidence>
<evidence type="ECO:0000256" key="2">
    <source>
        <dbReference type="ARBA" id="ARBA00023210"/>
    </source>
</evidence>
<feature type="compositionally biased region" description="Polar residues" evidence="4">
    <location>
        <begin position="76"/>
        <end position="91"/>
    </location>
</feature>
<evidence type="ECO:0000256" key="3">
    <source>
        <dbReference type="ARBA" id="ARBA00023306"/>
    </source>
</evidence>
<dbReference type="Pfam" id="PF04472">
    <property type="entry name" value="SepF"/>
    <property type="match status" value="1"/>
</dbReference>
<dbReference type="EMBL" id="CAEZUK010000003">
    <property type="protein sequence ID" value="CAB4589127.1"/>
    <property type="molecule type" value="Genomic_DNA"/>
</dbReference>
<evidence type="ECO:0000256" key="4">
    <source>
        <dbReference type="SAM" id="MobiDB-lite"/>
    </source>
</evidence>
<accession>A0A6J6IJG3</accession>
<dbReference type="AlphaFoldDB" id="A0A6J6IJG3"/>
<dbReference type="InterPro" id="IPR038594">
    <property type="entry name" value="SepF-like_sf"/>
</dbReference>
<dbReference type="PANTHER" id="PTHR35798">
    <property type="entry name" value="CELL DIVISION PROTEIN SEPF"/>
    <property type="match status" value="1"/>
</dbReference>
<evidence type="ECO:0000313" key="11">
    <source>
        <dbReference type="EMBL" id="CAB5133870.1"/>
    </source>
</evidence>
<keyword evidence="2" id="KW-0717">Septation</keyword>
<dbReference type="InterPro" id="IPR023052">
    <property type="entry name" value="Cell_div_SepF"/>
</dbReference>
<dbReference type="EMBL" id="CAEZVL010000026">
    <property type="protein sequence ID" value="CAB4624646.1"/>
    <property type="molecule type" value="Genomic_DNA"/>
</dbReference>
<feature type="compositionally biased region" description="Basic and acidic residues" evidence="4">
    <location>
        <begin position="38"/>
        <end position="49"/>
    </location>
</feature>
<reference evidence="7" key="1">
    <citation type="submission" date="2020-05" db="EMBL/GenBank/DDBJ databases">
        <authorList>
            <person name="Chiriac C."/>
            <person name="Salcher M."/>
            <person name="Ghai R."/>
            <person name="Kavagutti S V."/>
        </authorList>
    </citation>
    <scope>NUCLEOTIDE SEQUENCE</scope>
</reference>
<dbReference type="EMBL" id="CAEZSL010000075">
    <property type="protein sequence ID" value="CAB4543706.1"/>
    <property type="molecule type" value="Genomic_DNA"/>
</dbReference>